<dbReference type="OrthoDB" id="9795789at2"/>
<dbReference type="SUPFAM" id="SSF53613">
    <property type="entry name" value="Ribokinase-like"/>
    <property type="match status" value="1"/>
</dbReference>
<dbReference type="GO" id="GO:0016301">
    <property type="term" value="F:kinase activity"/>
    <property type="evidence" value="ECO:0007669"/>
    <property type="project" value="UniProtKB-KW"/>
</dbReference>
<evidence type="ECO:0000256" key="5">
    <source>
        <dbReference type="ARBA" id="ARBA00022840"/>
    </source>
</evidence>
<organism evidence="7 8">
    <name type="scientific">Acrocarpospora macrocephala</name>
    <dbReference type="NCBI Taxonomy" id="150177"/>
    <lineage>
        <taxon>Bacteria</taxon>
        <taxon>Bacillati</taxon>
        <taxon>Actinomycetota</taxon>
        <taxon>Actinomycetes</taxon>
        <taxon>Streptosporangiales</taxon>
        <taxon>Streptosporangiaceae</taxon>
        <taxon>Acrocarpospora</taxon>
    </lineage>
</organism>
<keyword evidence="2" id="KW-0808">Transferase</keyword>
<keyword evidence="8" id="KW-1185">Reference proteome</keyword>
<evidence type="ECO:0000313" key="7">
    <source>
        <dbReference type="EMBL" id="GES13013.1"/>
    </source>
</evidence>
<evidence type="ECO:0000256" key="1">
    <source>
        <dbReference type="ARBA" id="ARBA00010688"/>
    </source>
</evidence>
<evidence type="ECO:0000256" key="2">
    <source>
        <dbReference type="ARBA" id="ARBA00022679"/>
    </source>
</evidence>
<dbReference type="AlphaFoldDB" id="A0A5M3X2I2"/>
<evidence type="ECO:0000313" key="8">
    <source>
        <dbReference type="Proteomes" id="UP000331127"/>
    </source>
</evidence>
<dbReference type="CDD" id="cd01167">
    <property type="entry name" value="bac_FRK"/>
    <property type="match status" value="1"/>
</dbReference>
<evidence type="ECO:0000259" key="6">
    <source>
        <dbReference type="Pfam" id="PF00294"/>
    </source>
</evidence>
<dbReference type="InterPro" id="IPR050306">
    <property type="entry name" value="PfkB_Carbo_kinase"/>
</dbReference>
<gene>
    <name evidence="7" type="ORF">Amac_066100</name>
</gene>
<comment type="similarity">
    <text evidence="1">Belongs to the carbohydrate kinase PfkB family.</text>
</comment>
<reference evidence="7 8" key="1">
    <citation type="submission" date="2019-10" db="EMBL/GenBank/DDBJ databases">
        <title>Whole genome shotgun sequence of Acrocarpospora macrocephala NBRC 16266.</title>
        <authorList>
            <person name="Ichikawa N."/>
            <person name="Kimura A."/>
            <person name="Kitahashi Y."/>
            <person name="Komaki H."/>
            <person name="Oguchi A."/>
        </authorList>
    </citation>
    <scope>NUCLEOTIDE SEQUENCE [LARGE SCALE GENOMIC DNA]</scope>
    <source>
        <strain evidence="7 8">NBRC 16266</strain>
    </source>
</reference>
<keyword evidence="4 7" id="KW-0418">Kinase</keyword>
<sequence>MITVVGESVVDLVSQDGGRSYIAHPGGSPLNVAIGLARLGRPTAFVARLSGGTPGQLLREHARANGVDLSWSVPAREPATLALVQIDEARQPTYDLYVEGTADWQWQDAEPRLPPRTRVVHAGSLAAWTPPGGDRIAVALARARTEDGMLVSFDPNVRPALLGDPAAARPLVERYLAIAHVVKASEEDLRWLYPGEEPVQAAARWLAAGPDLVVVTRGGEGCAGLTRGGDVVRRPALGTHVEDTVGAGDAFTAGLLDALVRDGHADPRSIRDLPGAALAGVLDHAATVAALTCERAGADPPTREAVAVRAGARRVPR</sequence>
<keyword evidence="5" id="KW-0067">ATP-binding</keyword>
<dbReference type="Pfam" id="PF00294">
    <property type="entry name" value="PfkB"/>
    <property type="match status" value="1"/>
</dbReference>
<proteinExistence type="inferred from homology"/>
<name>A0A5M3X2I2_9ACTN</name>
<comment type="caution">
    <text evidence="7">The sequence shown here is derived from an EMBL/GenBank/DDBJ whole genome shotgun (WGS) entry which is preliminary data.</text>
</comment>
<dbReference type="InterPro" id="IPR029056">
    <property type="entry name" value="Ribokinase-like"/>
</dbReference>
<dbReference type="PANTHER" id="PTHR43085">
    <property type="entry name" value="HEXOKINASE FAMILY MEMBER"/>
    <property type="match status" value="1"/>
</dbReference>
<dbReference type="RefSeq" id="WP_155358290.1">
    <property type="nucleotide sequence ID" value="NZ_BAAAHL010000009.1"/>
</dbReference>
<dbReference type="GO" id="GO:0005524">
    <property type="term" value="F:ATP binding"/>
    <property type="evidence" value="ECO:0007669"/>
    <property type="project" value="UniProtKB-KW"/>
</dbReference>
<protein>
    <submittedName>
        <fullName evidence="7">Ribokinase</fullName>
    </submittedName>
</protein>
<feature type="domain" description="Carbohydrate kinase PfkB" evidence="6">
    <location>
        <begin position="2"/>
        <end position="301"/>
    </location>
</feature>
<dbReference type="Gene3D" id="3.40.1190.20">
    <property type="match status" value="1"/>
</dbReference>
<dbReference type="InterPro" id="IPR011611">
    <property type="entry name" value="PfkB_dom"/>
</dbReference>
<keyword evidence="3" id="KW-0547">Nucleotide-binding</keyword>
<dbReference type="EMBL" id="BLAE01000041">
    <property type="protein sequence ID" value="GES13013.1"/>
    <property type="molecule type" value="Genomic_DNA"/>
</dbReference>
<evidence type="ECO:0000256" key="4">
    <source>
        <dbReference type="ARBA" id="ARBA00022777"/>
    </source>
</evidence>
<dbReference type="Proteomes" id="UP000331127">
    <property type="component" value="Unassembled WGS sequence"/>
</dbReference>
<dbReference type="InterPro" id="IPR002173">
    <property type="entry name" value="Carboh/pur_kinase_PfkB_CS"/>
</dbReference>
<dbReference type="PROSITE" id="PS00584">
    <property type="entry name" value="PFKB_KINASES_2"/>
    <property type="match status" value="1"/>
</dbReference>
<dbReference type="PANTHER" id="PTHR43085:SF1">
    <property type="entry name" value="PSEUDOURIDINE KINASE-RELATED"/>
    <property type="match status" value="1"/>
</dbReference>
<evidence type="ECO:0000256" key="3">
    <source>
        <dbReference type="ARBA" id="ARBA00022741"/>
    </source>
</evidence>
<accession>A0A5M3X2I2</accession>